<keyword evidence="5 10" id="KW-0500">Molybdenum</keyword>
<name>A0A845QFX2_9FIRM</name>
<gene>
    <name evidence="12" type="primary">modB</name>
    <name evidence="12" type="ORF">D0435_00445</name>
</gene>
<evidence type="ECO:0000256" key="3">
    <source>
        <dbReference type="ARBA" id="ARBA00022448"/>
    </source>
</evidence>
<feature type="transmembrane region" description="Helical" evidence="9">
    <location>
        <begin position="12"/>
        <end position="32"/>
    </location>
</feature>
<dbReference type="InterPro" id="IPR035906">
    <property type="entry name" value="MetI-like_sf"/>
</dbReference>
<evidence type="ECO:0000256" key="9">
    <source>
        <dbReference type="RuleBase" id="RU363032"/>
    </source>
</evidence>
<evidence type="ECO:0000256" key="7">
    <source>
        <dbReference type="ARBA" id="ARBA00022989"/>
    </source>
</evidence>
<sequence length="229" mass="25496">MDWFPLLNSLRIALISTVLVFFSGIAAAYYISKLPRLVKGCLDVALTLPLVLPPTVIGFLLLKILGPRRMVGSWLLEMFDVKLTMQWWSAIFATAVVVFPLMYRTARGAFESFDENLAYAGRTLGLTDTYVFWHIRMAECRQGILAGTVLTFARGLGEYGATSMVSGYMPGKTATISTTVYQLWQTGQDGLAGRWVLVNLGISFIVLLAVNLLERKQERGKKSGRRSRT</sequence>
<dbReference type="Gene3D" id="1.10.3720.10">
    <property type="entry name" value="MetI-like"/>
    <property type="match status" value="1"/>
</dbReference>
<protein>
    <recommendedName>
        <fullName evidence="10">Molybdenum transport system permease</fullName>
    </recommendedName>
</protein>
<dbReference type="InterPro" id="IPR011867">
    <property type="entry name" value="ModB_ABC"/>
</dbReference>
<organism evidence="12 13">
    <name type="scientific">Anaerotruncus colihominis</name>
    <dbReference type="NCBI Taxonomy" id="169435"/>
    <lineage>
        <taxon>Bacteria</taxon>
        <taxon>Bacillati</taxon>
        <taxon>Bacillota</taxon>
        <taxon>Clostridia</taxon>
        <taxon>Eubacteriales</taxon>
        <taxon>Oscillospiraceae</taxon>
        <taxon>Anaerotruncus</taxon>
    </lineage>
</organism>
<comment type="caution">
    <text evidence="12">The sequence shown here is derived from an EMBL/GenBank/DDBJ whole genome shotgun (WGS) entry which is preliminary data.</text>
</comment>
<evidence type="ECO:0000256" key="5">
    <source>
        <dbReference type="ARBA" id="ARBA00022505"/>
    </source>
</evidence>
<reference evidence="12 13" key="1">
    <citation type="submission" date="2018-08" db="EMBL/GenBank/DDBJ databases">
        <title>Murine metabolic-syndrome-specific gut microbial biobank.</title>
        <authorList>
            <person name="Liu C."/>
        </authorList>
    </citation>
    <scope>NUCLEOTIDE SEQUENCE [LARGE SCALE GENOMIC DNA]</scope>
    <source>
        <strain evidence="12 13">28</strain>
    </source>
</reference>
<feature type="transmembrane region" description="Helical" evidence="9">
    <location>
        <begin position="192"/>
        <end position="213"/>
    </location>
</feature>
<dbReference type="SUPFAM" id="SSF161098">
    <property type="entry name" value="MetI-like"/>
    <property type="match status" value="1"/>
</dbReference>
<evidence type="ECO:0000256" key="10">
    <source>
        <dbReference type="RuleBase" id="RU365097"/>
    </source>
</evidence>
<evidence type="ECO:0000256" key="1">
    <source>
        <dbReference type="ARBA" id="ARBA00004651"/>
    </source>
</evidence>
<feature type="domain" description="ABC transmembrane type-1" evidence="11">
    <location>
        <begin position="6"/>
        <end position="214"/>
    </location>
</feature>
<feature type="transmembrane region" description="Helical" evidence="9">
    <location>
        <begin position="143"/>
        <end position="161"/>
    </location>
</feature>
<evidence type="ECO:0000313" key="13">
    <source>
        <dbReference type="Proteomes" id="UP000446866"/>
    </source>
</evidence>
<keyword evidence="3 9" id="KW-0813">Transport</keyword>
<feature type="transmembrane region" description="Helical" evidence="9">
    <location>
        <begin position="44"/>
        <end position="65"/>
    </location>
</feature>
<dbReference type="PROSITE" id="PS50928">
    <property type="entry name" value="ABC_TM1"/>
    <property type="match status" value="1"/>
</dbReference>
<dbReference type="CDD" id="cd06261">
    <property type="entry name" value="TM_PBP2"/>
    <property type="match status" value="1"/>
</dbReference>
<dbReference type="NCBIfam" id="TIGR02141">
    <property type="entry name" value="modB_ABC"/>
    <property type="match status" value="1"/>
</dbReference>
<dbReference type="Proteomes" id="UP000446866">
    <property type="component" value="Unassembled WGS sequence"/>
</dbReference>
<evidence type="ECO:0000313" key="12">
    <source>
        <dbReference type="EMBL" id="NBH60144.1"/>
    </source>
</evidence>
<dbReference type="PANTHER" id="PTHR30183">
    <property type="entry name" value="MOLYBDENUM TRANSPORT SYSTEM PERMEASE PROTEIN MODB"/>
    <property type="match status" value="1"/>
</dbReference>
<comment type="function">
    <text evidence="10">Part of the binding-protein-dependent transport system for molybdenum; probably responsible for the translocation of the substrate across the membrane.</text>
</comment>
<dbReference type="PANTHER" id="PTHR30183:SF3">
    <property type="entry name" value="MOLYBDENUM TRANSPORT SYSTEM PERMEASE PROTEIN MODB"/>
    <property type="match status" value="1"/>
</dbReference>
<evidence type="ECO:0000256" key="4">
    <source>
        <dbReference type="ARBA" id="ARBA00022475"/>
    </source>
</evidence>
<accession>A0A845QFX2</accession>
<evidence type="ECO:0000256" key="8">
    <source>
        <dbReference type="ARBA" id="ARBA00023136"/>
    </source>
</evidence>
<keyword evidence="7 9" id="KW-1133">Transmembrane helix</keyword>
<dbReference type="GO" id="GO:0015098">
    <property type="term" value="F:molybdate ion transmembrane transporter activity"/>
    <property type="evidence" value="ECO:0007669"/>
    <property type="project" value="UniProtKB-UniRule"/>
</dbReference>
<comment type="subcellular location">
    <subcellularLocation>
        <location evidence="1 9">Cell membrane</location>
        <topology evidence="1 9">Multi-pass membrane protein</topology>
    </subcellularLocation>
</comment>
<dbReference type="RefSeq" id="WP_160200443.1">
    <property type="nucleotide sequence ID" value="NZ_QXWK01000001.1"/>
</dbReference>
<dbReference type="InterPro" id="IPR000515">
    <property type="entry name" value="MetI-like"/>
</dbReference>
<proteinExistence type="inferred from homology"/>
<keyword evidence="6 9" id="KW-0812">Transmembrane</keyword>
<dbReference type="Pfam" id="PF00528">
    <property type="entry name" value="BPD_transp_1"/>
    <property type="match status" value="1"/>
</dbReference>
<comment type="similarity">
    <text evidence="2 10">Belongs to the binding-protein-dependent transport system permease family. CysTW subfamily.</text>
</comment>
<feature type="transmembrane region" description="Helical" evidence="9">
    <location>
        <begin position="85"/>
        <end position="103"/>
    </location>
</feature>
<evidence type="ECO:0000256" key="2">
    <source>
        <dbReference type="ARBA" id="ARBA00007069"/>
    </source>
</evidence>
<keyword evidence="8 9" id="KW-0472">Membrane</keyword>
<dbReference type="AlphaFoldDB" id="A0A845QFX2"/>
<evidence type="ECO:0000259" key="11">
    <source>
        <dbReference type="PROSITE" id="PS50928"/>
    </source>
</evidence>
<evidence type="ECO:0000256" key="6">
    <source>
        <dbReference type="ARBA" id="ARBA00022692"/>
    </source>
</evidence>
<keyword evidence="4 10" id="KW-1003">Cell membrane</keyword>
<keyword evidence="13" id="KW-1185">Reference proteome</keyword>
<dbReference type="GO" id="GO:0005886">
    <property type="term" value="C:plasma membrane"/>
    <property type="evidence" value="ECO:0007669"/>
    <property type="project" value="UniProtKB-SubCell"/>
</dbReference>
<dbReference type="EMBL" id="QXWK01000001">
    <property type="protein sequence ID" value="NBH60144.1"/>
    <property type="molecule type" value="Genomic_DNA"/>
</dbReference>